<dbReference type="RefSeq" id="WP_184817482.1">
    <property type="nucleotide sequence ID" value="NZ_BMTI01000001.1"/>
</dbReference>
<evidence type="ECO:0000256" key="1">
    <source>
        <dbReference type="ARBA" id="ARBA00010641"/>
    </source>
</evidence>
<evidence type="ECO:0000259" key="7">
    <source>
        <dbReference type="Pfam" id="PF04542"/>
    </source>
</evidence>
<dbReference type="InterPro" id="IPR007627">
    <property type="entry name" value="RNA_pol_sigma70_r2"/>
</dbReference>
<dbReference type="InterPro" id="IPR039425">
    <property type="entry name" value="RNA_pol_sigma-70-like"/>
</dbReference>
<dbReference type="InterPro" id="IPR013249">
    <property type="entry name" value="RNA_pol_sigma70_r4_t2"/>
</dbReference>
<dbReference type="NCBIfam" id="TIGR02937">
    <property type="entry name" value="sigma70-ECF"/>
    <property type="match status" value="1"/>
</dbReference>
<dbReference type="Gene3D" id="1.10.1740.10">
    <property type="match status" value="1"/>
</dbReference>
<dbReference type="SUPFAM" id="SSF88659">
    <property type="entry name" value="Sigma3 and sigma4 domains of RNA polymerase sigma factors"/>
    <property type="match status" value="1"/>
</dbReference>
<dbReference type="InterPro" id="IPR036388">
    <property type="entry name" value="WH-like_DNA-bd_sf"/>
</dbReference>
<evidence type="ECO:0000256" key="5">
    <source>
        <dbReference type="ARBA" id="ARBA00023163"/>
    </source>
</evidence>
<evidence type="ECO:0000256" key="3">
    <source>
        <dbReference type="ARBA" id="ARBA00023082"/>
    </source>
</evidence>
<keyword evidence="3" id="KW-0731">Sigma factor</keyword>
<dbReference type="PANTHER" id="PTHR43133">
    <property type="entry name" value="RNA POLYMERASE ECF-TYPE SIGMA FACTO"/>
    <property type="match status" value="1"/>
</dbReference>
<keyword evidence="5" id="KW-0804">Transcription</keyword>
<dbReference type="GO" id="GO:0003677">
    <property type="term" value="F:DNA binding"/>
    <property type="evidence" value="ECO:0007669"/>
    <property type="project" value="UniProtKB-KW"/>
</dbReference>
<dbReference type="Pfam" id="PF04542">
    <property type="entry name" value="Sigma70_r2"/>
    <property type="match status" value="1"/>
</dbReference>
<protein>
    <submittedName>
        <fullName evidence="9">RNA polymerase sigma factor (Sigma-70 family)</fullName>
    </submittedName>
</protein>
<dbReference type="Proteomes" id="UP000579523">
    <property type="component" value="Unassembled WGS sequence"/>
</dbReference>
<accession>A0A7W7PNQ6</accession>
<dbReference type="InterPro" id="IPR014284">
    <property type="entry name" value="RNA_pol_sigma-70_dom"/>
</dbReference>
<feature type="compositionally biased region" description="Low complexity" evidence="6">
    <location>
        <begin position="246"/>
        <end position="257"/>
    </location>
</feature>
<keyword evidence="10" id="KW-1185">Reference proteome</keyword>
<dbReference type="AlphaFoldDB" id="A0A7W7PNQ6"/>
<sequence>MDDHEMVAAIRAADPEGLAAAYDAYAGEIYGYCRSVLRSGDAAADALHDTFVLANECIDQLRDPRRLRPWLYAIARNECRRQLRATGRTTGLEEAGEVADEARDLGARLRDEEIRTLVWDAFEGLNSRDREVLELLVRRDLDGAEVAAALGMPRNHAHALLSRARQQFENAVAAVVLARSGREDCAELGRMLDGWDGVMTVLVRKRITRHVGQCDVCGRRKRRDVRASDVTHAVPGALPPSSAFRAGAPGTAFTGTTADRRPETHGRKRSP</sequence>
<name>A0A7W7PNQ6_9ACTN</name>
<dbReference type="GO" id="GO:0006352">
    <property type="term" value="P:DNA-templated transcription initiation"/>
    <property type="evidence" value="ECO:0007669"/>
    <property type="project" value="InterPro"/>
</dbReference>
<feature type="domain" description="RNA polymerase sigma factor 70 region 4 type 2" evidence="8">
    <location>
        <begin position="118"/>
        <end position="167"/>
    </location>
</feature>
<dbReference type="Gene3D" id="1.10.10.10">
    <property type="entry name" value="Winged helix-like DNA-binding domain superfamily/Winged helix DNA-binding domain"/>
    <property type="match status" value="1"/>
</dbReference>
<feature type="region of interest" description="Disordered" evidence="6">
    <location>
        <begin position="225"/>
        <end position="271"/>
    </location>
</feature>
<gene>
    <name evidence="9" type="ORF">FHS37_000673</name>
</gene>
<dbReference type="SUPFAM" id="SSF88946">
    <property type="entry name" value="Sigma2 domain of RNA polymerase sigma factors"/>
    <property type="match status" value="1"/>
</dbReference>
<evidence type="ECO:0000256" key="6">
    <source>
        <dbReference type="SAM" id="MobiDB-lite"/>
    </source>
</evidence>
<dbReference type="GO" id="GO:0016987">
    <property type="term" value="F:sigma factor activity"/>
    <property type="evidence" value="ECO:0007669"/>
    <property type="project" value="UniProtKB-KW"/>
</dbReference>
<reference evidence="9 10" key="1">
    <citation type="submission" date="2020-08" db="EMBL/GenBank/DDBJ databases">
        <title>Genomic Encyclopedia of Type Strains, Phase III (KMG-III): the genomes of soil and plant-associated and newly described type strains.</title>
        <authorList>
            <person name="Whitman W."/>
        </authorList>
    </citation>
    <scope>NUCLEOTIDE SEQUENCE [LARGE SCALE GENOMIC DNA]</scope>
    <source>
        <strain evidence="9 10">CECT 3273</strain>
    </source>
</reference>
<evidence type="ECO:0000313" key="10">
    <source>
        <dbReference type="Proteomes" id="UP000579523"/>
    </source>
</evidence>
<keyword evidence="4" id="KW-0238">DNA-binding</keyword>
<proteinExistence type="inferred from homology"/>
<keyword evidence="2" id="KW-0805">Transcription regulation</keyword>
<evidence type="ECO:0000256" key="2">
    <source>
        <dbReference type="ARBA" id="ARBA00023015"/>
    </source>
</evidence>
<dbReference type="Pfam" id="PF08281">
    <property type="entry name" value="Sigma70_r4_2"/>
    <property type="match status" value="1"/>
</dbReference>
<evidence type="ECO:0000259" key="8">
    <source>
        <dbReference type="Pfam" id="PF08281"/>
    </source>
</evidence>
<comment type="caution">
    <text evidence="9">The sequence shown here is derived from an EMBL/GenBank/DDBJ whole genome shotgun (WGS) entry which is preliminary data.</text>
</comment>
<dbReference type="PANTHER" id="PTHR43133:SF8">
    <property type="entry name" value="RNA POLYMERASE SIGMA FACTOR HI_1459-RELATED"/>
    <property type="match status" value="1"/>
</dbReference>
<dbReference type="EMBL" id="JACHJI010000001">
    <property type="protein sequence ID" value="MBB4896657.1"/>
    <property type="molecule type" value="Genomic_DNA"/>
</dbReference>
<feature type="domain" description="RNA polymerase sigma-70 region 2" evidence="7">
    <location>
        <begin position="22"/>
        <end position="89"/>
    </location>
</feature>
<dbReference type="InterPro" id="IPR013325">
    <property type="entry name" value="RNA_pol_sigma_r2"/>
</dbReference>
<dbReference type="InterPro" id="IPR013324">
    <property type="entry name" value="RNA_pol_sigma_r3/r4-like"/>
</dbReference>
<evidence type="ECO:0000313" key="9">
    <source>
        <dbReference type="EMBL" id="MBB4896657.1"/>
    </source>
</evidence>
<evidence type="ECO:0000256" key="4">
    <source>
        <dbReference type="ARBA" id="ARBA00023125"/>
    </source>
</evidence>
<organism evidence="9 10">
    <name type="scientific">Streptomyces griseomycini</name>
    <dbReference type="NCBI Taxonomy" id="66895"/>
    <lineage>
        <taxon>Bacteria</taxon>
        <taxon>Bacillati</taxon>
        <taxon>Actinomycetota</taxon>
        <taxon>Actinomycetes</taxon>
        <taxon>Kitasatosporales</taxon>
        <taxon>Streptomycetaceae</taxon>
        <taxon>Streptomyces</taxon>
    </lineage>
</organism>
<comment type="similarity">
    <text evidence="1">Belongs to the sigma-70 factor family. ECF subfamily.</text>
</comment>